<keyword evidence="4" id="KW-0620">Polyamine biosynthesis</keyword>
<evidence type="ECO:0000256" key="6">
    <source>
        <dbReference type="ARBA" id="ARBA00037173"/>
    </source>
</evidence>
<feature type="domain" description="Orn/DAP/Arg decarboxylase 2 N-terminal" evidence="9">
    <location>
        <begin position="456"/>
        <end position="688"/>
    </location>
</feature>
<dbReference type="Pfam" id="PF02784">
    <property type="entry name" value="Orn_Arg_deC_N"/>
    <property type="match status" value="2"/>
</dbReference>
<dbReference type="SUPFAM" id="SSF50621">
    <property type="entry name" value="Alanine racemase C-terminal domain-like"/>
    <property type="match status" value="2"/>
</dbReference>
<feature type="domain" description="Orn/DAP/Arg decarboxylase 2 C-terminal" evidence="8">
    <location>
        <begin position="454"/>
        <end position="784"/>
    </location>
</feature>
<evidence type="ECO:0000259" key="8">
    <source>
        <dbReference type="Pfam" id="PF00278"/>
    </source>
</evidence>
<dbReference type="PANTHER" id="PTHR11482">
    <property type="entry name" value="ARGININE/DIAMINOPIMELATE/ORNITHINE DECARBOXYLASE"/>
    <property type="match status" value="1"/>
</dbReference>
<reference evidence="10" key="1">
    <citation type="journal article" date="2018" name="Genome Res.">
        <title>The genomic architecture and molecular evolution of ant odorant receptors.</title>
        <authorList>
            <person name="McKenzie S.K."/>
            <person name="Kronauer D.J.C."/>
        </authorList>
    </citation>
    <scope>NUCLEOTIDE SEQUENCE [LARGE SCALE GENOMIC DNA]</scope>
    <source>
        <strain evidence="10">Clonal line C1</strain>
    </source>
</reference>
<evidence type="ECO:0000256" key="3">
    <source>
        <dbReference type="ARBA" id="ARBA00022898"/>
    </source>
</evidence>
<dbReference type="CDD" id="cd00622">
    <property type="entry name" value="PLPDE_III_ODC"/>
    <property type="match status" value="2"/>
</dbReference>
<evidence type="ECO:0000256" key="5">
    <source>
        <dbReference type="ARBA" id="ARBA00023239"/>
    </source>
</evidence>
<organism evidence="10">
    <name type="scientific">Ooceraea biroi</name>
    <name type="common">Clonal raider ant</name>
    <name type="synonym">Cerapachys biroi</name>
    <dbReference type="NCBI Taxonomy" id="2015173"/>
    <lineage>
        <taxon>Eukaryota</taxon>
        <taxon>Metazoa</taxon>
        <taxon>Ecdysozoa</taxon>
        <taxon>Arthropoda</taxon>
        <taxon>Hexapoda</taxon>
        <taxon>Insecta</taxon>
        <taxon>Pterygota</taxon>
        <taxon>Neoptera</taxon>
        <taxon>Endopterygota</taxon>
        <taxon>Hymenoptera</taxon>
        <taxon>Apocrita</taxon>
        <taxon>Aculeata</taxon>
        <taxon>Formicoidea</taxon>
        <taxon>Formicidae</taxon>
        <taxon>Dorylinae</taxon>
        <taxon>Ooceraea</taxon>
    </lineage>
</organism>
<dbReference type="GO" id="GO:0033387">
    <property type="term" value="P:putrescine biosynthetic process from arginine, via ornithine"/>
    <property type="evidence" value="ECO:0007669"/>
    <property type="project" value="TreeGrafter"/>
</dbReference>
<dbReference type="PRINTS" id="PR01179">
    <property type="entry name" value="ODADCRBXLASE"/>
</dbReference>
<comment type="caution">
    <text evidence="10">The sequence shown here is derived from an EMBL/GenBank/DDBJ whole genome shotgun (WGS) entry which is preliminary data.</text>
</comment>
<dbReference type="PROSITE" id="PS00879">
    <property type="entry name" value="ODR_DC_2_2"/>
    <property type="match status" value="2"/>
</dbReference>
<comment type="similarity">
    <text evidence="2 7">Belongs to the Orn/Lys/Arg decarboxylase class-II family.</text>
</comment>
<dbReference type="Pfam" id="PF00278">
    <property type="entry name" value="Orn_DAP_Arg_deC"/>
    <property type="match status" value="1"/>
</dbReference>
<proteinExistence type="inferred from homology"/>
<dbReference type="InterPro" id="IPR029066">
    <property type="entry name" value="PLP-binding_barrel"/>
</dbReference>
<comment type="cofactor">
    <cofactor evidence="1">
        <name>pyridoxal 5'-phosphate</name>
        <dbReference type="ChEBI" id="CHEBI:597326"/>
    </cofactor>
</comment>
<dbReference type="OrthoDB" id="5034579at2759"/>
<accession>A0A3L8DUR3</accession>
<keyword evidence="5" id="KW-0456">Lyase</keyword>
<gene>
    <name evidence="10" type="ORF">DMN91_004121</name>
</gene>
<dbReference type="Gene3D" id="2.40.37.10">
    <property type="entry name" value="Lyase, Ornithine Decarboxylase, Chain A, domain 1"/>
    <property type="match status" value="2"/>
</dbReference>
<evidence type="ECO:0000256" key="2">
    <source>
        <dbReference type="ARBA" id="ARBA00008872"/>
    </source>
</evidence>
<protein>
    <recommendedName>
        <fullName evidence="11">Ornithine decarboxylase</fullName>
    </recommendedName>
</protein>
<reference evidence="10" key="2">
    <citation type="submission" date="2018-07" db="EMBL/GenBank/DDBJ databases">
        <authorList>
            <person name="Mckenzie S.K."/>
            <person name="Kronauer D.J.C."/>
        </authorList>
    </citation>
    <scope>NUCLEOTIDE SEQUENCE</scope>
    <source>
        <strain evidence="10">Clonal line C1</strain>
    </source>
</reference>
<sequence>MTRSNFDEIKIFDDTMSDMDIIRTLTSTEFQEKAFYIVDINNLIKKHHEWLSKMPRVIPHFAVKCNPDPTVIKVLASLNGCFDCASEQEISQVMQHGVCGDRIIFAHPTKYPSHIMYAKKMDVKQMTVDSESELFKIKDLFPEAKIIIRIRCDAKNTPVILGLKFGSEPDEETVRLIQLTKDLGLNLHGFSFHVGSPCGELEAYSRGITLCKQLITIAKTIGCDNVQLIDIGGGFPGDTGTDTDEFASIINDAIQDLDSSIKIASEPGSYYVSSIFTLASYLHSKKVILRNGEKIRMYYMNCGVFNSFIEELLGLRSRIPELLSESTTNEKFLSSVWGPTADSYDLIVKDVMLPELDIGDWLVWKDMGAYSIALACTFNGFPIPVTIPIIRKSQWENFKEQINSTEISYFRFNFIMPHYDFKEINVFDDDVDEMDIIKDIIKTENPEDAFYVADIGDIVKRHQEWIDKMPKVIPHYAIKCNSHPTVIKVLAALNACFDCASKQEIAQVMQYGVKGEQIIFAHPTKLPSHIKYSKKVGVKQMTVDNEMELTKIKELFPEAKIVIRIRCDAKNSPVSLGAKFGCEPREEAMRLIRCTKDLGLNLHGFSFHVGTPCLEMDAYRRGIKMCKQLVAVAKSIGCKDVQLIDIGGGFSSVCGEELDVLAQIINGAIKDLDPSIRVISEPGRYYVGSNFTLASYMHSKRIAMSEDGVLKRMYYMNCGVYNSFLDELLGVQSRFPELVFESTDNEKFSSSLWGPTADSFDLIVKDVLLPELCMGDWLIWRDMGAYTLALSNTFNGFPIPVVRPFIRKSQWNSFLKQINQI</sequence>
<dbReference type="SUPFAM" id="SSF51419">
    <property type="entry name" value="PLP-binding barrel"/>
    <property type="match status" value="2"/>
</dbReference>
<evidence type="ECO:0000313" key="10">
    <source>
        <dbReference type="EMBL" id="RLU23913.1"/>
    </source>
</evidence>
<dbReference type="InterPro" id="IPR009006">
    <property type="entry name" value="Ala_racemase/Decarboxylase_C"/>
</dbReference>
<dbReference type="GO" id="GO:0004586">
    <property type="term" value="F:ornithine decarboxylase activity"/>
    <property type="evidence" value="ECO:0007669"/>
    <property type="project" value="TreeGrafter"/>
</dbReference>
<dbReference type="FunFam" id="3.20.20.10:FF:000005">
    <property type="entry name" value="Ornithine decarboxylase"/>
    <property type="match status" value="2"/>
</dbReference>
<evidence type="ECO:0000259" key="9">
    <source>
        <dbReference type="Pfam" id="PF02784"/>
    </source>
</evidence>
<dbReference type="InterPro" id="IPR022643">
    <property type="entry name" value="De-COase2_C"/>
</dbReference>
<feature type="domain" description="Orn/DAP/Arg decarboxylase 2 N-terminal" evidence="9">
    <location>
        <begin position="42"/>
        <end position="273"/>
    </location>
</feature>
<evidence type="ECO:0000256" key="4">
    <source>
        <dbReference type="ARBA" id="ARBA00023115"/>
    </source>
</evidence>
<dbReference type="InterPro" id="IPR022644">
    <property type="entry name" value="De-COase2_N"/>
</dbReference>
<dbReference type="EMBL" id="QOIP01000004">
    <property type="protein sequence ID" value="RLU23913.1"/>
    <property type="molecule type" value="Genomic_DNA"/>
</dbReference>
<dbReference type="PRINTS" id="PR01182">
    <property type="entry name" value="ORNDCRBXLASE"/>
</dbReference>
<dbReference type="InterPro" id="IPR000183">
    <property type="entry name" value="Orn/DAP/Arg_de-COase"/>
</dbReference>
<dbReference type="Proteomes" id="UP000279307">
    <property type="component" value="Chromosome 4"/>
</dbReference>
<dbReference type="AlphaFoldDB" id="A0A3L8DUR3"/>
<evidence type="ECO:0008006" key="11">
    <source>
        <dbReference type="Google" id="ProtNLM"/>
    </source>
</evidence>
<name>A0A3L8DUR3_OOCBI</name>
<dbReference type="InterPro" id="IPR002433">
    <property type="entry name" value="Orn_de-COase"/>
</dbReference>
<dbReference type="PANTHER" id="PTHR11482:SF6">
    <property type="entry name" value="ORNITHINE DECARBOXYLASE 1-RELATED"/>
    <property type="match status" value="1"/>
</dbReference>
<dbReference type="InterPro" id="IPR022657">
    <property type="entry name" value="De-COase2_CS"/>
</dbReference>
<dbReference type="GO" id="GO:0005737">
    <property type="term" value="C:cytoplasm"/>
    <property type="evidence" value="ECO:0007669"/>
    <property type="project" value="TreeGrafter"/>
</dbReference>
<keyword evidence="3" id="KW-0663">Pyridoxal phosphate</keyword>
<evidence type="ECO:0000256" key="7">
    <source>
        <dbReference type="RuleBase" id="RU003737"/>
    </source>
</evidence>
<evidence type="ECO:0000256" key="1">
    <source>
        <dbReference type="ARBA" id="ARBA00001933"/>
    </source>
</evidence>
<comment type="function">
    <text evidence="6">Catalyzes the first and rate-limiting step of polyamine biosynthesis that converts ornithine into putrescine, which is the precursor for the polyamines, spermidine and spermine. Polyamines are essential for cell proliferation and are implicated in cellular processes, ranging from DNA replication to apoptosis.</text>
</comment>
<dbReference type="Gene3D" id="3.20.20.10">
    <property type="entry name" value="Alanine racemase"/>
    <property type="match status" value="2"/>
</dbReference>